<feature type="region of interest" description="Disordered" evidence="1">
    <location>
        <begin position="711"/>
        <end position="765"/>
    </location>
</feature>
<evidence type="ECO:0000256" key="1">
    <source>
        <dbReference type="SAM" id="MobiDB-lite"/>
    </source>
</evidence>
<dbReference type="InterPro" id="IPR006530">
    <property type="entry name" value="YD"/>
</dbReference>
<dbReference type="Proteomes" id="UP000325182">
    <property type="component" value="Unassembled WGS sequence"/>
</dbReference>
<reference evidence="2 3" key="1">
    <citation type="submission" date="2019-08" db="EMBL/GenBank/DDBJ databases">
        <title>Bacillus genomes from the desert of Cuatro Cienegas, Coahuila.</title>
        <authorList>
            <person name="Olmedo-Alvarez G."/>
        </authorList>
    </citation>
    <scope>NUCLEOTIDE SEQUENCE [LARGE SCALE GENOMIC DNA]</scope>
    <source>
        <strain evidence="2 3">CH128b_4D</strain>
    </source>
</reference>
<organism evidence="2 3">
    <name type="scientific">Rossellomorea vietnamensis</name>
    <dbReference type="NCBI Taxonomy" id="218284"/>
    <lineage>
        <taxon>Bacteria</taxon>
        <taxon>Bacillati</taxon>
        <taxon>Bacillota</taxon>
        <taxon>Bacilli</taxon>
        <taxon>Bacillales</taxon>
        <taxon>Bacillaceae</taxon>
        <taxon>Rossellomorea</taxon>
    </lineage>
</organism>
<protein>
    <submittedName>
        <fullName evidence="2">Uncharacterized protein</fullName>
    </submittedName>
</protein>
<dbReference type="PANTHER" id="PTHR32305:SF15">
    <property type="entry name" value="PROTEIN RHSA-RELATED"/>
    <property type="match status" value="1"/>
</dbReference>
<dbReference type="InterPro" id="IPR050708">
    <property type="entry name" value="T6SS_VgrG/RHS"/>
</dbReference>
<dbReference type="NCBIfam" id="TIGR01643">
    <property type="entry name" value="YD_repeat_2x"/>
    <property type="match status" value="1"/>
</dbReference>
<name>A0A5D4M0T2_9BACI</name>
<dbReference type="Gene3D" id="2.180.10.10">
    <property type="entry name" value="RHS repeat-associated core"/>
    <property type="match status" value="1"/>
</dbReference>
<feature type="compositionally biased region" description="Low complexity" evidence="1">
    <location>
        <begin position="733"/>
        <end position="753"/>
    </location>
</feature>
<evidence type="ECO:0000313" key="2">
    <source>
        <dbReference type="EMBL" id="TYR95544.1"/>
    </source>
</evidence>
<accession>A0A5D4M0T2</accession>
<proteinExistence type="predicted"/>
<evidence type="ECO:0000313" key="3">
    <source>
        <dbReference type="Proteomes" id="UP000325182"/>
    </source>
</evidence>
<dbReference type="EMBL" id="VTEG01000029">
    <property type="protein sequence ID" value="TYR95544.1"/>
    <property type="molecule type" value="Genomic_DNA"/>
</dbReference>
<dbReference type="PANTHER" id="PTHR32305">
    <property type="match status" value="1"/>
</dbReference>
<dbReference type="InterPro" id="IPR022385">
    <property type="entry name" value="Rhs_assc_core"/>
</dbReference>
<sequence>MVETIDHKGTKTVYEYNPAGDKVKQTNPDGSTVEWTYNDNGQILTETQRVEDNSDTTTYLVTHYEYNEVGEVKNQKLEAKLYIKSSKQTETQILKETSLTYDELGRLVREYTKNYEEGKTTSKNSDIRFLYDLNGNLIQKWIYDESSKTLVNGNTYPFVRSETVYKYDDNNRFTYEERVENGIVTRKEYKDDENAEVIQSALGVTTVHFNENDLASKIITPNSQQYSFTYTPSESLDMIKGPRLTVNMDYGTNEKMTLIETKKKDTTSVIYSESYTYSSEEQILSATNQWDGKKEYSYTPEGFLKTVKKGTETLTYSYDVNGNLLKAVNQSGKILVDNQYGQGNRITSSIQYDASTQKYKKVNYTFKPDGSLQKETISNPVDTYEAAKTATVDIEKVYEYASINMLLSITTKKGGTVKEKIEFTYDSEDNRSTKKVTNADGERVEYYYYDGNGDLVSVSQQVGIDPIENLLNIYRDANGQLLSFEYKGQIFDYVYNQRGDIVAITDELQAVIAKYTYDEWGNLQNIDAPTPLGAEVANANPFRYVGKFGVQYDNDTKLYYMGWRDYDSKVGRFIVADEYEGEDNNPISFNRYLYAEADPVNNIDPDGYAPKWLKKVFKGVKKGAKAAYNFAVGDDIRTLTSKKTKWYQKAGAAVMLASNFIPGGGIITKAAKAVIKGTSKAVKAYKASKAVTKATKVVRTTSKKVVAKVNKKPKTVPAKSYRSTPKTQSASVSKAVTSTPKPKPKVAVAPKPARGSVTRVEKQAIKKPTEEPAKPLLRLDLQFFASGGKGTGNVQKYEVGIFDDLQKRSAVGDKLDIHHVGQKHPAIQVINGYEPQFAPSIAVPFREHKRIPTIKGDYTGSARDLLAKDIWDLRRHTNTPNSALKELINLNKSMYPDSFRK</sequence>
<dbReference type="NCBIfam" id="TIGR03696">
    <property type="entry name" value="Rhs_assc_core"/>
    <property type="match status" value="1"/>
</dbReference>
<dbReference type="AlphaFoldDB" id="A0A5D4M0T2"/>
<comment type="caution">
    <text evidence="2">The sequence shown here is derived from an EMBL/GenBank/DDBJ whole genome shotgun (WGS) entry which is preliminary data.</text>
</comment>
<feature type="compositionally biased region" description="Polar residues" evidence="1">
    <location>
        <begin position="721"/>
        <end position="732"/>
    </location>
</feature>
<gene>
    <name evidence="2" type="ORF">FZC84_21560</name>
</gene>
<dbReference type="Gene3D" id="3.90.930.1">
    <property type="match status" value="1"/>
</dbReference>